<dbReference type="GO" id="GO:0006535">
    <property type="term" value="P:cysteine biosynthetic process from serine"/>
    <property type="evidence" value="ECO:0007669"/>
    <property type="project" value="InterPro"/>
</dbReference>
<dbReference type="PANTHER" id="PTHR10314">
    <property type="entry name" value="CYSTATHIONINE BETA-SYNTHASE"/>
    <property type="match status" value="1"/>
</dbReference>
<dbReference type="NCBIfam" id="TIGR01136">
    <property type="entry name" value="cysKM"/>
    <property type="match status" value="1"/>
</dbReference>
<dbReference type="InterPro" id="IPR001926">
    <property type="entry name" value="TrpB-like_PALP"/>
</dbReference>
<dbReference type="OrthoDB" id="10259545at2759"/>
<comment type="cofactor">
    <cofactor evidence="1 7">
        <name>pyridoxal 5'-phosphate</name>
        <dbReference type="ChEBI" id="CHEBI:597326"/>
    </cofactor>
</comment>
<comment type="caution">
    <text evidence="10">The sequence shown here is derived from an EMBL/GenBank/DDBJ whole genome shotgun (WGS) entry which is preliminary data.</text>
</comment>
<dbReference type="InterPro" id="IPR005856">
    <property type="entry name" value="Cys_synth"/>
</dbReference>
<dbReference type="InterPro" id="IPR001216">
    <property type="entry name" value="P-phosphate_BS"/>
</dbReference>
<keyword evidence="11" id="KW-1185">Reference proteome</keyword>
<accession>A0A8X8C844</accession>
<evidence type="ECO:0000256" key="3">
    <source>
        <dbReference type="ARBA" id="ARBA00022605"/>
    </source>
</evidence>
<dbReference type="Proteomes" id="UP000886885">
    <property type="component" value="Chromosome 13A"/>
</dbReference>
<dbReference type="Pfam" id="PF00291">
    <property type="entry name" value="PALP"/>
    <property type="match status" value="1"/>
</dbReference>
<feature type="domain" description="Tryptophan synthase beta chain-like PALP" evidence="9">
    <location>
        <begin position="89"/>
        <end position="348"/>
    </location>
</feature>
<dbReference type="CDD" id="cd01561">
    <property type="entry name" value="CBS_like"/>
    <property type="match status" value="1"/>
</dbReference>
<evidence type="ECO:0000256" key="2">
    <source>
        <dbReference type="ARBA" id="ARBA00007103"/>
    </source>
</evidence>
<proteinExistence type="inferred from homology"/>
<keyword evidence="3" id="KW-0028">Amino-acid biosynthesis</keyword>
<dbReference type="EMBL" id="JAAWWB010000025">
    <property type="protein sequence ID" value="KAG6752376.1"/>
    <property type="molecule type" value="Genomic_DNA"/>
</dbReference>
<dbReference type="FunFam" id="3.40.50.1100:FF:000130">
    <property type="entry name" value="Cysteine synthase"/>
    <property type="match status" value="1"/>
</dbReference>
<dbReference type="NCBIfam" id="TIGR01139">
    <property type="entry name" value="cysK"/>
    <property type="match status" value="1"/>
</dbReference>
<comment type="similarity">
    <text evidence="2">Belongs to the cysteine synthase/cystathionine beta-synthase family.</text>
</comment>
<name>A0A8X8C844_POPTO</name>
<keyword evidence="5 7" id="KW-0663">Pyridoxal phosphate</keyword>
<dbReference type="GO" id="GO:0050017">
    <property type="term" value="F:L-3-cyanoalanine synthase activity"/>
    <property type="evidence" value="ECO:0007669"/>
    <property type="project" value="UniProtKB-ARBA"/>
</dbReference>
<protein>
    <recommendedName>
        <fullName evidence="9">Tryptophan synthase beta chain-like PALP domain-containing protein</fullName>
    </recommendedName>
</protein>
<keyword evidence="4" id="KW-0808">Transferase</keyword>
<dbReference type="GO" id="GO:0004124">
    <property type="term" value="F:cysteine synthase activity"/>
    <property type="evidence" value="ECO:0007669"/>
    <property type="project" value="InterPro"/>
</dbReference>
<dbReference type="InterPro" id="IPR005859">
    <property type="entry name" value="CysK"/>
</dbReference>
<dbReference type="InterPro" id="IPR050214">
    <property type="entry name" value="Cys_Synth/Cystath_Beta-Synth"/>
</dbReference>
<dbReference type="AlphaFoldDB" id="A0A8X8C844"/>
<feature type="modified residue" description="N6-(pyridoxal phosphate)lysine" evidence="8">
    <location>
        <position position="126"/>
    </location>
</feature>
<reference evidence="10" key="1">
    <citation type="journal article" date="2020" name="bioRxiv">
        <title>Hybrid origin of Populus tomentosa Carr. identified through genome sequencing and phylogenomic analysis.</title>
        <authorList>
            <person name="An X."/>
            <person name="Gao K."/>
            <person name="Chen Z."/>
            <person name="Li J."/>
            <person name="Yang X."/>
            <person name="Yang X."/>
            <person name="Zhou J."/>
            <person name="Guo T."/>
            <person name="Zhao T."/>
            <person name="Huang S."/>
            <person name="Miao D."/>
            <person name="Khan W.U."/>
            <person name="Rao P."/>
            <person name="Ye M."/>
            <person name="Lei B."/>
            <person name="Liao W."/>
            <person name="Wang J."/>
            <person name="Ji L."/>
            <person name="Li Y."/>
            <person name="Guo B."/>
            <person name="Mustafa N.S."/>
            <person name="Li S."/>
            <person name="Yun Q."/>
            <person name="Keller S.R."/>
            <person name="Mao J."/>
            <person name="Zhang R."/>
            <person name="Strauss S.H."/>
        </authorList>
    </citation>
    <scope>NUCLEOTIDE SEQUENCE</scope>
    <source>
        <strain evidence="10">GM15</strain>
        <tissue evidence="10">Leaf</tissue>
    </source>
</reference>
<organism evidence="10 11">
    <name type="scientific">Populus tomentosa</name>
    <name type="common">Chinese white poplar</name>
    <dbReference type="NCBI Taxonomy" id="118781"/>
    <lineage>
        <taxon>Eukaryota</taxon>
        <taxon>Viridiplantae</taxon>
        <taxon>Streptophyta</taxon>
        <taxon>Embryophyta</taxon>
        <taxon>Tracheophyta</taxon>
        <taxon>Spermatophyta</taxon>
        <taxon>Magnoliopsida</taxon>
        <taxon>eudicotyledons</taxon>
        <taxon>Gunneridae</taxon>
        <taxon>Pentapetalae</taxon>
        <taxon>rosids</taxon>
        <taxon>fabids</taxon>
        <taxon>Malpighiales</taxon>
        <taxon>Salicaceae</taxon>
        <taxon>Saliceae</taxon>
        <taxon>Populus</taxon>
    </lineage>
</organism>
<dbReference type="GO" id="GO:0009836">
    <property type="term" value="P:fruit ripening, climacteric"/>
    <property type="evidence" value="ECO:0007669"/>
    <property type="project" value="UniProtKB-ARBA"/>
</dbReference>
<evidence type="ECO:0000313" key="10">
    <source>
        <dbReference type="EMBL" id="KAG6752376.1"/>
    </source>
</evidence>
<feature type="binding site" evidence="7">
    <location>
        <position position="385"/>
    </location>
    <ligand>
        <name>pyridoxal 5'-phosphate</name>
        <dbReference type="ChEBI" id="CHEBI:597326"/>
    </ligand>
</feature>
<sequence>MASSSSLMMNPLTSPFYKSLKPESVLLVGPTASPTATQPWLLTQNKKLKQKPKSVSFSASSSSSPVVCKAVSVKQPETEIEGLNIAGNVTQLIGKTPMVYLNNIVKGSVANIAAKLEIMEPCCSVKDRIGHSMIADAEQRGLITPGKSVLVEPTSGNTGIGLAFIAASKGYKLILTMPASMSLERRVLFKAFGAELVLTDAAKGMKGAVQKAEEIVKRTPNAYMLQQFDNPANPKIHYETTGPEIWEDTRGKVDIFVAGIGTGGTISGVGQFLKEKNPKIKVIGIEPSESNILSGGKPGPHKIQGIGAGFVPRNLDRDVVDEVIEISSDEAVETAKQVALQEGLLVSPFNLTLSHLKQKQSRISSEPQLHCMYIHMHASPKVGISSGAAAAAAIKVGKRPENAGKLIAVVFPSFGERYLSTVLFQSIREECEKMQPEP</sequence>
<keyword evidence="6" id="KW-0198">Cysteine biosynthesis</keyword>
<gene>
    <name evidence="10" type="ORF">POTOM_044601</name>
</gene>
<dbReference type="FunFam" id="3.40.50.1100:FF:000006">
    <property type="entry name" value="Cysteine synthase"/>
    <property type="match status" value="1"/>
</dbReference>
<feature type="binding site" evidence="7">
    <location>
        <position position="157"/>
    </location>
    <ligand>
        <name>pyridoxal 5'-phosphate</name>
        <dbReference type="ChEBI" id="CHEBI:597326"/>
    </ligand>
</feature>
<dbReference type="PROSITE" id="PS00901">
    <property type="entry name" value="CYS_SYNTHASE"/>
    <property type="match status" value="1"/>
</dbReference>
<evidence type="ECO:0000313" key="11">
    <source>
        <dbReference type="Proteomes" id="UP000886885"/>
    </source>
</evidence>
<evidence type="ECO:0000256" key="4">
    <source>
        <dbReference type="ARBA" id="ARBA00022679"/>
    </source>
</evidence>
<evidence type="ECO:0000259" key="9">
    <source>
        <dbReference type="Pfam" id="PF00291"/>
    </source>
</evidence>
<feature type="binding site" evidence="7">
    <location>
        <begin position="261"/>
        <end position="265"/>
    </location>
    <ligand>
        <name>pyridoxal 5'-phosphate</name>
        <dbReference type="ChEBI" id="CHEBI:597326"/>
    </ligand>
</feature>
<evidence type="ECO:0000256" key="6">
    <source>
        <dbReference type="ARBA" id="ARBA00023192"/>
    </source>
</evidence>
<evidence type="ECO:0000256" key="7">
    <source>
        <dbReference type="PIRSR" id="PIRSR605856-50"/>
    </source>
</evidence>
<evidence type="ECO:0000256" key="5">
    <source>
        <dbReference type="ARBA" id="ARBA00022898"/>
    </source>
</evidence>
<evidence type="ECO:0000256" key="1">
    <source>
        <dbReference type="ARBA" id="ARBA00001933"/>
    </source>
</evidence>
<evidence type="ECO:0000256" key="8">
    <source>
        <dbReference type="PIRSR" id="PIRSR605856-51"/>
    </source>
</evidence>